<evidence type="ECO:0000313" key="1">
    <source>
        <dbReference type="EMBL" id="WFD02138.1"/>
    </source>
</evidence>
<dbReference type="Proteomes" id="UP001214603">
    <property type="component" value="Chromosome 1"/>
</dbReference>
<name>A0AAF0DX17_9BASI</name>
<dbReference type="AlphaFoldDB" id="A0AAF0DX17"/>
<gene>
    <name evidence="1" type="ORF">MOBT1_000819</name>
</gene>
<reference evidence="1" key="1">
    <citation type="submission" date="2023-03" db="EMBL/GenBank/DDBJ databases">
        <title>Mating type loci evolution in Malassezia.</title>
        <authorList>
            <person name="Coelho M.A."/>
        </authorList>
    </citation>
    <scope>NUCLEOTIDE SEQUENCE</scope>
    <source>
        <strain evidence="1">CBS 7876</strain>
    </source>
</reference>
<keyword evidence="2" id="KW-1185">Reference proteome</keyword>
<proteinExistence type="predicted"/>
<accession>A0AAF0DX17</accession>
<protein>
    <submittedName>
        <fullName evidence="1">Uncharacterized protein</fullName>
    </submittedName>
</protein>
<sequence length="447" mass="49453">MPEMPWDGRAVRISGSMQDPFLPRSRQQSYWENSTWMRGMTVRTRTGGVPAPFRSPVAGIVVWSAPYIRSMPPYTGADAGVNDERDWCVMVQDVWGTVYQLFGMARGSERMRIGQRVQVGDVLGYAHHTPLSEMPESQAPPADPPRAYAVQGFQAYPYRFRRLELRVGRTECARAGAACFAPDANWTYFPPQLVLAQRAEPSTMPPFVEPHQIYFAPASSDPRAHVPVAAPRSAAVHPQPLSGKVDVISTFASFETTPGDPDDALDPLALYALEWAAVPSPRHALCDDPSVYWRRSFEHSRLPSVRDASLNDTSFLLAHYLPTVVVGSAAGHAFRAQIKSQFDEKERALVYALSRTHLGRPRVDGAWDIRREPARGLHGVAVRAWDLAGNHACTETTVHLTDAVAPQSNIWQPRPWHSAVLQSTLLGLPEAAATLLVAAARLLWILL</sequence>
<organism evidence="1 2">
    <name type="scientific">Malassezia obtusa</name>
    <dbReference type="NCBI Taxonomy" id="76774"/>
    <lineage>
        <taxon>Eukaryota</taxon>
        <taxon>Fungi</taxon>
        <taxon>Dikarya</taxon>
        <taxon>Basidiomycota</taxon>
        <taxon>Ustilaginomycotina</taxon>
        <taxon>Malasseziomycetes</taxon>
        <taxon>Malasseziales</taxon>
        <taxon>Malasseziaceae</taxon>
        <taxon>Malassezia</taxon>
    </lineage>
</organism>
<evidence type="ECO:0000313" key="2">
    <source>
        <dbReference type="Proteomes" id="UP001214603"/>
    </source>
</evidence>
<dbReference type="EMBL" id="CP119934">
    <property type="protein sequence ID" value="WFD02138.1"/>
    <property type="molecule type" value="Genomic_DNA"/>
</dbReference>